<feature type="region of interest" description="Disordered" evidence="6">
    <location>
        <begin position="151"/>
        <end position="258"/>
    </location>
</feature>
<evidence type="ECO:0000256" key="3">
    <source>
        <dbReference type="ARBA" id="ARBA00023242"/>
    </source>
</evidence>
<dbReference type="PROSITE" id="PS50172">
    <property type="entry name" value="BRCT"/>
    <property type="match status" value="2"/>
</dbReference>
<sequence>MGDIRAGLEDLKFDGALFAKVKYYVSGEGDPKVSRADSKSLWAMITLQGGKCQLRLDRYCTHLVAAKANGVKYEAATRHHIPVVTPDWITECCKKGTLVNEVEYHPRLLVSPNSSTAMITGFMDEDTDNNVAQEEQDRTKAMLEQLKQRMPWNQPSPPVSSSASHSLGATSTVTVPYSTNGQNTANIQPQPHVSRSVSSTNLSTSTVAPSVSDQDVNQTNWLPQTSQQNNISQQIKTAPSQMQQQELSPQQQQQQQQQQQINMQHQLIQQQQLTSQQQLTQQQLTQHQQQLQQPSYNQQQLLNQQQSPQIQQQQLVGQQQTITPQQQQQSINSQLPQHQLNTQQQQLLTPQQKQLNQHQIIQQQQLQTQQPHLTQQQQQVQLAAQQQQQQQQIVMQQQQQQQQLPSQQQQIAGQHQLTQQQTPPQQLTPEQRQLILLQQQQQQQKIQQISQQLQQSAPQNSQQFVIRDGQLQQQPQNQQLIGPNQQGFIVQRDSQWQQQQYHLQLQRQQQQQQIGPQRSGGQWNQQPPQPPRQLIHLDAQTHQQLQQMDPQQRAQFIQRIQKHRILQRQVQNRPGQQGSHIAVIRSPGKPVQPGNLQWVQQARPQMMGPQLAQTPGQKPVHPGVQPPALAPINSSNQVIVSAGQAVQGPQVSQTGQPFQQGQLIPQQLAQLQLQQKQQQMVRLQQLQHLQQQQQQQGAQQEPSLTSLPNNAQIPPDQQLVVNAKTKTALANMLTNRLQGAAEGSAAGQLRLMTAQHRPPPPPSQDPQLLAAYQRRTLGNITNGAPPGIKMQYAPVMPQPKAQFYGHNPNLKFWKQVIERHGGEVESQYCTRATHVLAITQKHPTVVQALREGKRCVSAHWLSDVVSKQQVIPPWQVLHFPTPFSLTELPCGKHIISLSGFEGEERAKVKIMLEALGAKKHKKPRLDGPLLNKDPHLLGLEEPIVISNPDPPPPDKQPRILFSGINPKNHAKRIRELGGALAASWRDATHLVMSAPLRTDDFARKKEIGESVDASPMG</sequence>
<keyword evidence="3" id="KW-0539">Nucleus</keyword>
<dbReference type="Pfam" id="PF12738">
    <property type="entry name" value="PTCB-BRCT"/>
    <property type="match status" value="1"/>
</dbReference>
<dbReference type="Proteomes" id="UP000310200">
    <property type="component" value="Unassembled WGS sequence"/>
</dbReference>
<comment type="subcellular location">
    <subcellularLocation>
        <location evidence="1">Nucleus</location>
    </subcellularLocation>
</comment>
<feature type="compositionally biased region" description="Polar residues" evidence="6">
    <location>
        <begin position="701"/>
        <end position="712"/>
    </location>
</feature>
<evidence type="ECO:0000256" key="4">
    <source>
        <dbReference type="ARBA" id="ARBA00023858"/>
    </source>
</evidence>
<comment type="caution">
    <text evidence="8">The sequence shown here is derived from an EMBL/GenBank/DDBJ whole genome shotgun (WGS) entry which is preliminary data.</text>
</comment>
<dbReference type="PANTHER" id="PTHR23196:SF1">
    <property type="entry name" value="PAX-INTERACTING PROTEIN 1"/>
    <property type="match status" value="1"/>
</dbReference>
<dbReference type="AlphaFoldDB" id="A0A4V3SBS2"/>
<dbReference type="SMART" id="SM00292">
    <property type="entry name" value="BRCT"/>
    <property type="match status" value="2"/>
</dbReference>
<feature type="domain" description="BRCT" evidence="7">
    <location>
        <begin position="814"/>
        <end position="878"/>
    </location>
</feature>
<dbReference type="InterPro" id="IPR001357">
    <property type="entry name" value="BRCT_dom"/>
</dbReference>
<dbReference type="InterPro" id="IPR036420">
    <property type="entry name" value="BRCT_dom_sf"/>
</dbReference>
<gene>
    <name evidence="8" type="ORF">DBV15_00250</name>
</gene>
<evidence type="ECO:0000259" key="7">
    <source>
        <dbReference type="PROSITE" id="PS50172"/>
    </source>
</evidence>
<dbReference type="SUPFAM" id="SSF52113">
    <property type="entry name" value="BRCT domain"/>
    <property type="match status" value="2"/>
</dbReference>
<dbReference type="STRING" id="300112.A0A4V3SBS2"/>
<feature type="compositionally biased region" description="Low complexity" evidence="6">
    <location>
        <begin position="224"/>
        <end position="258"/>
    </location>
</feature>
<organism evidence="8 9">
    <name type="scientific">Temnothorax longispinosus</name>
    <dbReference type="NCBI Taxonomy" id="300112"/>
    <lineage>
        <taxon>Eukaryota</taxon>
        <taxon>Metazoa</taxon>
        <taxon>Ecdysozoa</taxon>
        <taxon>Arthropoda</taxon>
        <taxon>Hexapoda</taxon>
        <taxon>Insecta</taxon>
        <taxon>Pterygota</taxon>
        <taxon>Neoptera</taxon>
        <taxon>Endopterygota</taxon>
        <taxon>Hymenoptera</taxon>
        <taxon>Apocrita</taxon>
        <taxon>Aculeata</taxon>
        <taxon>Formicoidea</taxon>
        <taxon>Formicidae</taxon>
        <taxon>Myrmicinae</taxon>
        <taxon>Temnothorax</taxon>
    </lineage>
</organism>
<dbReference type="InterPro" id="IPR051579">
    <property type="entry name" value="DDR_Transcriptional_Reg"/>
</dbReference>
<keyword evidence="2" id="KW-0227">DNA damage</keyword>
<feature type="domain" description="BRCT" evidence="7">
    <location>
        <begin position="13"/>
        <end position="106"/>
    </location>
</feature>
<feature type="compositionally biased region" description="Low complexity" evidence="6">
    <location>
        <begin position="193"/>
        <end position="207"/>
    </location>
</feature>
<evidence type="ECO:0000256" key="2">
    <source>
        <dbReference type="ARBA" id="ARBA00022763"/>
    </source>
</evidence>
<dbReference type="CDD" id="cd17711">
    <property type="entry name" value="BRCT_PAXIP1_rpt3"/>
    <property type="match status" value="1"/>
</dbReference>
<accession>A0A4V3SBS2</accession>
<reference evidence="8 9" key="1">
    <citation type="journal article" date="2019" name="Philos. Trans. R. Soc. Lond., B, Biol. Sci.">
        <title>Ant behaviour and brain gene expression of defending hosts depend on the ecological success of the intruding social parasite.</title>
        <authorList>
            <person name="Kaur R."/>
            <person name="Stoldt M."/>
            <person name="Jongepier E."/>
            <person name="Feldmeyer B."/>
            <person name="Menzel F."/>
            <person name="Bornberg-Bauer E."/>
            <person name="Foitzik S."/>
        </authorList>
    </citation>
    <scope>NUCLEOTIDE SEQUENCE [LARGE SCALE GENOMIC DNA]</scope>
    <source>
        <tissue evidence="8">Whole body</tissue>
    </source>
</reference>
<evidence type="ECO:0000313" key="9">
    <source>
        <dbReference type="Proteomes" id="UP000310200"/>
    </source>
</evidence>
<feature type="region of interest" description="Disordered" evidence="6">
    <location>
        <begin position="694"/>
        <end position="714"/>
    </location>
</feature>
<keyword evidence="9" id="KW-1185">Reference proteome</keyword>
<feature type="compositionally biased region" description="Polar residues" evidence="6">
    <location>
        <begin position="167"/>
        <end position="191"/>
    </location>
</feature>
<dbReference type="CDD" id="cd17710">
    <property type="entry name" value="BRCT_PAXIP1_rpt2"/>
    <property type="match status" value="1"/>
</dbReference>
<dbReference type="GO" id="GO:0006974">
    <property type="term" value="P:DNA damage response"/>
    <property type="evidence" value="ECO:0007669"/>
    <property type="project" value="UniProtKB-KW"/>
</dbReference>
<evidence type="ECO:0000313" key="8">
    <source>
        <dbReference type="EMBL" id="TGZ54054.1"/>
    </source>
</evidence>
<name>A0A4V3SBS2_9HYME</name>
<dbReference type="Pfam" id="PF00533">
    <property type="entry name" value="BRCT"/>
    <property type="match status" value="1"/>
</dbReference>
<proteinExistence type="predicted"/>
<feature type="region of interest" description="Disordered" evidence="6">
    <location>
        <begin position="507"/>
        <end position="532"/>
    </location>
</feature>
<protein>
    <recommendedName>
        <fullName evidence="4">PAX-interacting protein 1</fullName>
    </recommendedName>
    <alternativeName>
        <fullName evidence="5">PAX transactivation activation domain-interacting protein</fullName>
    </alternativeName>
</protein>
<evidence type="ECO:0000256" key="1">
    <source>
        <dbReference type="ARBA" id="ARBA00004123"/>
    </source>
</evidence>
<dbReference type="PANTHER" id="PTHR23196">
    <property type="entry name" value="PAX TRANSCRIPTION ACTIVATION DOMAIN INTERACTING PROTEIN"/>
    <property type="match status" value="1"/>
</dbReference>
<dbReference type="GO" id="GO:0044666">
    <property type="term" value="C:MLL3/4 complex"/>
    <property type="evidence" value="ECO:0007669"/>
    <property type="project" value="TreeGrafter"/>
</dbReference>
<dbReference type="EMBL" id="QBLH01000831">
    <property type="protein sequence ID" value="TGZ54054.1"/>
    <property type="molecule type" value="Genomic_DNA"/>
</dbReference>
<evidence type="ECO:0000256" key="6">
    <source>
        <dbReference type="SAM" id="MobiDB-lite"/>
    </source>
</evidence>
<dbReference type="Gene3D" id="3.40.50.10190">
    <property type="entry name" value="BRCT domain"/>
    <property type="match status" value="3"/>
</dbReference>
<feature type="compositionally biased region" description="Low complexity" evidence="6">
    <location>
        <begin position="507"/>
        <end position="526"/>
    </location>
</feature>
<evidence type="ECO:0000256" key="5">
    <source>
        <dbReference type="ARBA" id="ARBA00030146"/>
    </source>
</evidence>
<feature type="region of interest" description="Disordered" evidence="6">
    <location>
        <begin position="607"/>
        <end position="631"/>
    </location>
</feature>
<feature type="compositionally biased region" description="Polar residues" evidence="6">
    <location>
        <begin position="208"/>
        <end position="223"/>
    </location>
</feature>